<name>A0A5R9GIQ2_9BACL</name>
<sequence>METRRGTHRILSRTGRRLSRATSDSRRLGIDGIGGGRGEGWFRRIWFAALIWIVVAFALGGGGGTAYAHTSLSGSAPADGETLETPPEMLHLTFSGKLESTAALHSVTLTGPEGAGVPLEPPALDGSGKSLMAALPPLSNGTYDVAFRVISADGHPIEGGFAFEVAAPEPVQEPTPAPEAQEPEAPVEPPAPDGGAEEPAAEPGTAPDEADEPGTAPDEADEHAGHDSHGETKVSSSAGAGTAFAALLNASRVAYYASLLPLLGWALWSALRPQVGADRLAYWRRIGMRLQALHLALFVVHVAVQWAELSGGNASASFLDTLRSTGTGQSWLFTGLLSLAGFPLLFRSRAVDGLWPLLMIAAKTLRGHASAFEPIALARLMDAAHLVAAAIWIGGLLALVLLLRKFPDGFRAFAPSFSTAALASYAVLVATGVVAALLYTESLADIVRTTWGWLLIGKAALAVAVLPVAALLRKRLLEADGRPDAFRAWLRADVALLLGIVVVTGIMTHQSPIVERVVFHWHVMGTEAHLTADIADLREGTNALSLKVWVPEDEAEPAVTVVAVVPGEPDRMASLTAKELPKEEWESFSGFEDYTFVGKLDVADPASAELRVRIQRSNGETIDYAKKLIDP</sequence>
<dbReference type="OrthoDB" id="2353937at2"/>
<evidence type="ECO:0008006" key="15">
    <source>
        <dbReference type="Google" id="ProtNLM"/>
    </source>
</evidence>
<dbReference type="Proteomes" id="UP000309676">
    <property type="component" value="Unassembled WGS sequence"/>
</dbReference>
<dbReference type="EMBL" id="VCIW01000009">
    <property type="protein sequence ID" value="TLS51435.1"/>
    <property type="molecule type" value="Genomic_DNA"/>
</dbReference>
<evidence type="ECO:0000256" key="10">
    <source>
        <dbReference type="SAM" id="Phobius"/>
    </source>
</evidence>
<evidence type="ECO:0000313" key="14">
    <source>
        <dbReference type="Proteomes" id="UP000309676"/>
    </source>
</evidence>
<dbReference type="InterPro" id="IPR007348">
    <property type="entry name" value="CopC_dom"/>
</dbReference>
<dbReference type="Gene3D" id="2.60.40.1220">
    <property type="match status" value="1"/>
</dbReference>
<feature type="transmembrane region" description="Helical" evidence="10">
    <location>
        <begin position="415"/>
        <end position="439"/>
    </location>
</feature>
<feature type="transmembrane region" description="Helical" evidence="10">
    <location>
        <begin position="292"/>
        <end position="309"/>
    </location>
</feature>
<dbReference type="Pfam" id="PF05425">
    <property type="entry name" value="CopD"/>
    <property type="match status" value="1"/>
</dbReference>
<dbReference type="GO" id="GO:0005507">
    <property type="term" value="F:copper ion binding"/>
    <property type="evidence" value="ECO:0007669"/>
    <property type="project" value="InterPro"/>
</dbReference>
<feature type="transmembrane region" description="Helical" evidence="10">
    <location>
        <begin position="383"/>
        <end position="403"/>
    </location>
</feature>
<protein>
    <recommendedName>
        <fullName evidence="15">Copper resistance protein CopC</fullName>
    </recommendedName>
</protein>
<dbReference type="GO" id="GO:0042597">
    <property type="term" value="C:periplasmic space"/>
    <property type="evidence" value="ECO:0007669"/>
    <property type="project" value="InterPro"/>
</dbReference>
<dbReference type="InterPro" id="IPR014755">
    <property type="entry name" value="Cu-Rt/internalin_Ig-like"/>
</dbReference>
<dbReference type="PANTHER" id="PTHR34820:SF4">
    <property type="entry name" value="INNER MEMBRANE PROTEIN YEBZ"/>
    <property type="match status" value="1"/>
</dbReference>
<dbReference type="SUPFAM" id="SSF81296">
    <property type="entry name" value="E set domains"/>
    <property type="match status" value="1"/>
</dbReference>
<keyword evidence="8 10" id="KW-0472">Membrane</keyword>
<evidence type="ECO:0000259" key="11">
    <source>
        <dbReference type="Pfam" id="PF04234"/>
    </source>
</evidence>
<gene>
    <name evidence="13" type="ORF">FE782_15090</name>
</gene>
<keyword evidence="6 10" id="KW-1133">Transmembrane helix</keyword>
<keyword evidence="2" id="KW-1003">Cell membrane</keyword>
<feature type="domain" description="CopC" evidence="11">
    <location>
        <begin position="69"/>
        <end position="165"/>
    </location>
</feature>
<feature type="region of interest" description="Disordered" evidence="9">
    <location>
        <begin position="170"/>
        <end position="236"/>
    </location>
</feature>
<organism evidence="13 14">
    <name type="scientific">Paenibacillus antri</name>
    <dbReference type="NCBI Taxonomy" id="2582848"/>
    <lineage>
        <taxon>Bacteria</taxon>
        <taxon>Bacillati</taxon>
        <taxon>Bacillota</taxon>
        <taxon>Bacilli</taxon>
        <taxon>Bacillales</taxon>
        <taxon>Paenibacillaceae</taxon>
        <taxon>Paenibacillus</taxon>
    </lineage>
</organism>
<dbReference type="InterPro" id="IPR008457">
    <property type="entry name" value="Cu-R_CopD_dom"/>
</dbReference>
<dbReference type="AlphaFoldDB" id="A0A5R9GIQ2"/>
<reference evidence="13 14" key="1">
    <citation type="submission" date="2019-05" db="EMBL/GenBank/DDBJ databases">
        <authorList>
            <person name="Narsing Rao M.P."/>
            <person name="Li W.J."/>
        </authorList>
    </citation>
    <scope>NUCLEOTIDE SEQUENCE [LARGE SCALE GENOMIC DNA]</scope>
    <source>
        <strain evidence="13 14">SYSU_K30003</strain>
    </source>
</reference>
<feature type="transmembrane region" description="Helical" evidence="10">
    <location>
        <begin position="329"/>
        <end position="346"/>
    </location>
</feature>
<dbReference type="InterPro" id="IPR014756">
    <property type="entry name" value="Ig_E-set"/>
</dbReference>
<proteinExistence type="predicted"/>
<keyword evidence="5" id="KW-0732">Signal</keyword>
<feature type="transmembrane region" description="Helical" evidence="10">
    <location>
        <begin position="451"/>
        <end position="472"/>
    </location>
</feature>
<comment type="subcellular location">
    <subcellularLocation>
        <location evidence="1">Cell membrane</location>
        <topology evidence="1">Multi-pass membrane protein</topology>
    </subcellularLocation>
</comment>
<evidence type="ECO:0000256" key="4">
    <source>
        <dbReference type="ARBA" id="ARBA00022723"/>
    </source>
</evidence>
<feature type="compositionally biased region" description="Basic and acidic residues" evidence="9">
    <location>
        <begin position="222"/>
        <end position="232"/>
    </location>
</feature>
<keyword evidence="7" id="KW-0186">Copper</keyword>
<dbReference type="Pfam" id="PF04234">
    <property type="entry name" value="CopC"/>
    <property type="match status" value="1"/>
</dbReference>
<feature type="domain" description="Copper resistance protein D" evidence="12">
    <location>
        <begin position="412"/>
        <end position="506"/>
    </location>
</feature>
<dbReference type="InterPro" id="IPR032694">
    <property type="entry name" value="CopC/D"/>
</dbReference>
<feature type="transmembrane region" description="Helical" evidence="10">
    <location>
        <begin position="45"/>
        <end position="68"/>
    </location>
</feature>
<keyword evidence="14" id="KW-1185">Reference proteome</keyword>
<evidence type="ECO:0000259" key="12">
    <source>
        <dbReference type="Pfam" id="PF05425"/>
    </source>
</evidence>
<evidence type="ECO:0000256" key="7">
    <source>
        <dbReference type="ARBA" id="ARBA00023008"/>
    </source>
</evidence>
<evidence type="ECO:0000256" key="1">
    <source>
        <dbReference type="ARBA" id="ARBA00004651"/>
    </source>
</evidence>
<comment type="caution">
    <text evidence="13">The sequence shown here is derived from an EMBL/GenBank/DDBJ whole genome shotgun (WGS) entry which is preliminary data.</text>
</comment>
<evidence type="ECO:0000256" key="9">
    <source>
        <dbReference type="SAM" id="MobiDB-lite"/>
    </source>
</evidence>
<evidence type="ECO:0000256" key="6">
    <source>
        <dbReference type="ARBA" id="ARBA00022989"/>
    </source>
</evidence>
<evidence type="ECO:0000256" key="3">
    <source>
        <dbReference type="ARBA" id="ARBA00022692"/>
    </source>
</evidence>
<evidence type="ECO:0000256" key="5">
    <source>
        <dbReference type="ARBA" id="ARBA00022729"/>
    </source>
</evidence>
<feature type="transmembrane region" description="Helical" evidence="10">
    <location>
        <begin position="488"/>
        <end position="507"/>
    </location>
</feature>
<dbReference type="GO" id="GO:0046688">
    <property type="term" value="P:response to copper ion"/>
    <property type="evidence" value="ECO:0007669"/>
    <property type="project" value="InterPro"/>
</dbReference>
<accession>A0A5R9GIQ2</accession>
<keyword evidence="4" id="KW-0479">Metal-binding</keyword>
<keyword evidence="3 10" id="KW-0812">Transmembrane</keyword>
<feature type="transmembrane region" description="Helical" evidence="10">
    <location>
        <begin position="253"/>
        <end position="271"/>
    </location>
</feature>
<dbReference type="PANTHER" id="PTHR34820">
    <property type="entry name" value="INNER MEMBRANE PROTEIN YEBZ"/>
    <property type="match status" value="1"/>
</dbReference>
<evidence type="ECO:0000256" key="8">
    <source>
        <dbReference type="ARBA" id="ARBA00023136"/>
    </source>
</evidence>
<evidence type="ECO:0000313" key="13">
    <source>
        <dbReference type="EMBL" id="TLS51435.1"/>
    </source>
</evidence>
<evidence type="ECO:0000256" key="2">
    <source>
        <dbReference type="ARBA" id="ARBA00022475"/>
    </source>
</evidence>
<dbReference type="GO" id="GO:0006825">
    <property type="term" value="P:copper ion transport"/>
    <property type="evidence" value="ECO:0007669"/>
    <property type="project" value="InterPro"/>
</dbReference>
<dbReference type="GO" id="GO:0005886">
    <property type="term" value="C:plasma membrane"/>
    <property type="evidence" value="ECO:0007669"/>
    <property type="project" value="UniProtKB-SubCell"/>
</dbReference>
<dbReference type="RefSeq" id="WP_138195047.1">
    <property type="nucleotide sequence ID" value="NZ_VCIW01000009.1"/>
</dbReference>